<dbReference type="Proteomes" id="UP000677436">
    <property type="component" value="Chromosome"/>
</dbReference>
<sequence length="262" mass="27710">MALDLGLKGKVALVTASSRGLGRAIAHRLAGEGAKVAVCSRDQARVEETAQTIAEQTGAEVFPVVADVSRAESVNKLIDEVVGRWGRIDVLVCNAGGPPSGTFEMFDDEVWQRAFETNLLSVVRLVRAALPHMSKGGKIITIASTSVKQPIPGLILSNTMRAGVAGLMKSLAEELAPRGILVNTVCPGRIATDRVQELDESFAAKKGVSVEEVRRAVSAQIPLGRYGEPDEFARVVAFLASDANTYVTGQALMIDGGMVKAL</sequence>
<evidence type="ECO:0000313" key="3">
    <source>
        <dbReference type="EMBL" id="BCU82640.1"/>
    </source>
</evidence>
<dbReference type="PRINTS" id="PR00080">
    <property type="entry name" value="SDRFAMILY"/>
</dbReference>
<organism evidence="3 4">
    <name type="scientific">Polycladomyces abyssicola</name>
    <dbReference type="NCBI Taxonomy" id="1125966"/>
    <lineage>
        <taxon>Bacteria</taxon>
        <taxon>Bacillati</taxon>
        <taxon>Bacillota</taxon>
        <taxon>Bacilli</taxon>
        <taxon>Bacillales</taxon>
        <taxon>Thermoactinomycetaceae</taxon>
        <taxon>Polycladomyces</taxon>
    </lineage>
</organism>
<dbReference type="PANTHER" id="PTHR42879">
    <property type="entry name" value="3-OXOACYL-(ACYL-CARRIER-PROTEIN) REDUCTASE"/>
    <property type="match status" value="1"/>
</dbReference>
<reference evidence="3" key="1">
    <citation type="journal article" date="2013" name="Int. J. Syst. Evol. Microbiol.">
        <title>Polycladomyces abyssicola gen. nov., sp. nov., a thermophilic filamentous bacterium isolated from hemipelagic sediment.</title>
        <authorList>
            <person name="Tsubouchi T."/>
            <person name="Shimane Y."/>
            <person name="Mori K."/>
            <person name="Usui K."/>
            <person name="Hiraki T."/>
            <person name="Tame A."/>
            <person name="Uematsu K."/>
            <person name="Maruyama T."/>
            <person name="Hatada Y."/>
        </authorList>
    </citation>
    <scope>NUCLEOTIDE SEQUENCE</scope>
    <source>
        <strain evidence="3">JIR-001</strain>
    </source>
</reference>
<proteinExistence type="inferred from homology"/>
<dbReference type="EMBL" id="AP024601">
    <property type="protein sequence ID" value="BCU82640.1"/>
    <property type="molecule type" value="Genomic_DNA"/>
</dbReference>
<dbReference type="Gene3D" id="3.40.50.720">
    <property type="entry name" value="NAD(P)-binding Rossmann-like Domain"/>
    <property type="match status" value="1"/>
</dbReference>
<dbReference type="PRINTS" id="PR00081">
    <property type="entry name" value="GDHRDH"/>
</dbReference>
<dbReference type="FunFam" id="3.40.50.720:FF:000084">
    <property type="entry name" value="Short-chain dehydrogenase reductase"/>
    <property type="match status" value="1"/>
</dbReference>
<evidence type="ECO:0000256" key="2">
    <source>
        <dbReference type="ARBA" id="ARBA00023002"/>
    </source>
</evidence>
<keyword evidence="4" id="KW-1185">Reference proteome</keyword>
<evidence type="ECO:0000256" key="1">
    <source>
        <dbReference type="ARBA" id="ARBA00006484"/>
    </source>
</evidence>
<dbReference type="GO" id="GO:0016491">
    <property type="term" value="F:oxidoreductase activity"/>
    <property type="evidence" value="ECO:0007669"/>
    <property type="project" value="UniProtKB-KW"/>
</dbReference>
<dbReference type="SUPFAM" id="SSF51735">
    <property type="entry name" value="NAD(P)-binding Rossmann-fold domains"/>
    <property type="match status" value="1"/>
</dbReference>
<dbReference type="AlphaFoldDB" id="A0A8D5UG69"/>
<accession>A0A8D5UG69</accession>
<comment type="similarity">
    <text evidence="1">Belongs to the short-chain dehydrogenases/reductases (SDR) family.</text>
</comment>
<protein>
    <submittedName>
        <fullName evidence="3">Short-chain dehydrogenase</fullName>
    </submittedName>
</protein>
<name>A0A8D5UG69_9BACL</name>
<dbReference type="InterPro" id="IPR050259">
    <property type="entry name" value="SDR"/>
</dbReference>
<dbReference type="InterPro" id="IPR002347">
    <property type="entry name" value="SDR_fam"/>
</dbReference>
<dbReference type="CDD" id="cd05344">
    <property type="entry name" value="BKR_like_SDR_like"/>
    <property type="match status" value="1"/>
</dbReference>
<dbReference type="PANTHER" id="PTHR42879:SF6">
    <property type="entry name" value="NADPH-DEPENDENT REDUCTASE BACG"/>
    <property type="match status" value="1"/>
</dbReference>
<keyword evidence="2" id="KW-0560">Oxidoreductase</keyword>
<dbReference type="Pfam" id="PF13561">
    <property type="entry name" value="adh_short_C2"/>
    <property type="match status" value="1"/>
</dbReference>
<dbReference type="KEGG" id="pabs:JIR001_24230"/>
<gene>
    <name evidence="3" type="ORF">JIR001_24230</name>
</gene>
<evidence type="ECO:0000313" key="4">
    <source>
        <dbReference type="Proteomes" id="UP000677436"/>
    </source>
</evidence>
<reference evidence="3" key="2">
    <citation type="journal article" date="2021" name="Microbiol. Resour. Announc.">
        <title>Complete Genome Sequence of Polycladomyces abyssicola JIR-001T, Isolated from Hemipelagic Sediment in Deep Seawater.</title>
        <authorList>
            <person name="Tsubouchi T."/>
            <person name="Kaneko Y."/>
        </authorList>
    </citation>
    <scope>NUCLEOTIDE SEQUENCE</scope>
    <source>
        <strain evidence="3">JIR-001</strain>
    </source>
</reference>
<dbReference type="GO" id="GO:0008206">
    <property type="term" value="P:bile acid metabolic process"/>
    <property type="evidence" value="ECO:0007669"/>
    <property type="project" value="UniProtKB-ARBA"/>
</dbReference>
<dbReference type="InterPro" id="IPR036291">
    <property type="entry name" value="NAD(P)-bd_dom_sf"/>
</dbReference>